<sequence>MSEPEPEPVYHYTTAADWQRSLAAGQHLVSGRGMTLSDEGFIHLCDATQRAGVWQRFWSGIDEPVVLLTVDTVRLDPPVVRENTHGGAELFPHLYGPLPVAAVLSVDPVDAEGLPV</sequence>
<gene>
    <name evidence="1" type="ORF">ABLG96_11530</name>
</gene>
<reference evidence="1" key="1">
    <citation type="submission" date="2024-05" db="EMBL/GenBank/DDBJ databases">
        <authorList>
            <person name="Cai S.Y."/>
            <person name="Jin L.M."/>
            <person name="Li H.R."/>
        </authorList>
    </citation>
    <scope>NUCLEOTIDE SEQUENCE</scope>
    <source>
        <strain evidence="1">A5-74</strain>
    </source>
</reference>
<protein>
    <submittedName>
        <fullName evidence="1">DUF952 domain-containing protein</fullName>
    </submittedName>
</protein>
<accession>A0AAU8DIY7</accession>
<organism evidence="1">
    <name type="scientific">Nakamurella sp. A5-74</name>
    <dbReference type="NCBI Taxonomy" id="3158264"/>
    <lineage>
        <taxon>Bacteria</taxon>
        <taxon>Bacillati</taxon>
        <taxon>Actinomycetota</taxon>
        <taxon>Actinomycetes</taxon>
        <taxon>Nakamurellales</taxon>
        <taxon>Nakamurellaceae</taxon>
        <taxon>Nakamurella</taxon>
    </lineage>
</organism>
<dbReference type="Gene3D" id="3.20.170.20">
    <property type="entry name" value="Protein of unknown function DUF952"/>
    <property type="match status" value="1"/>
</dbReference>
<proteinExistence type="predicted"/>
<dbReference type="SUPFAM" id="SSF56399">
    <property type="entry name" value="ADP-ribosylation"/>
    <property type="match status" value="1"/>
</dbReference>
<dbReference type="EMBL" id="CP159218">
    <property type="protein sequence ID" value="XCG61918.1"/>
    <property type="molecule type" value="Genomic_DNA"/>
</dbReference>
<dbReference type="Pfam" id="PF06108">
    <property type="entry name" value="DUF952"/>
    <property type="match status" value="1"/>
</dbReference>
<evidence type="ECO:0000313" key="1">
    <source>
        <dbReference type="EMBL" id="XCG61918.1"/>
    </source>
</evidence>
<dbReference type="PANTHER" id="PTHR34129">
    <property type="entry name" value="BLR1139 PROTEIN"/>
    <property type="match status" value="1"/>
</dbReference>
<dbReference type="InterPro" id="IPR009297">
    <property type="entry name" value="DUF952"/>
</dbReference>
<dbReference type="PANTHER" id="PTHR34129:SF1">
    <property type="entry name" value="DUF952 DOMAIN-CONTAINING PROTEIN"/>
    <property type="match status" value="1"/>
</dbReference>
<dbReference type="AlphaFoldDB" id="A0AAU8DIY7"/>
<dbReference type="RefSeq" id="WP_353647534.1">
    <property type="nucleotide sequence ID" value="NZ_CP159218.1"/>
</dbReference>
<name>A0AAU8DIY7_9ACTN</name>